<keyword evidence="2" id="KW-0812">Transmembrane</keyword>
<feature type="region of interest" description="Disordered" evidence="1">
    <location>
        <begin position="1"/>
        <end position="22"/>
    </location>
</feature>
<accession>E3QJC9</accession>
<evidence type="ECO:0000256" key="1">
    <source>
        <dbReference type="SAM" id="MobiDB-lite"/>
    </source>
</evidence>
<dbReference type="HOGENOM" id="CLU_340652_0_0_1"/>
<evidence type="ECO:0000313" key="4">
    <source>
        <dbReference type="Proteomes" id="UP000008782"/>
    </source>
</evidence>
<dbReference type="eggNOG" id="ENOG502TDPX">
    <property type="taxonomic scope" value="Eukaryota"/>
</dbReference>
<gene>
    <name evidence="3" type="ORF">GLRG_06111</name>
</gene>
<evidence type="ECO:0000313" key="3">
    <source>
        <dbReference type="EMBL" id="EFQ30967.1"/>
    </source>
</evidence>
<evidence type="ECO:0000256" key="2">
    <source>
        <dbReference type="SAM" id="Phobius"/>
    </source>
</evidence>
<feature type="region of interest" description="Disordered" evidence="1">
    <location>
        <begin position="677"/>
        <end position="729"/>
    </location>
</feature>
<feature type="transmembrane region" description="Helical" evidence="2">
    <location>
        <begin position="786"/>
        <end position="806"/>
    </location>
</feature>
<organism evidence="4">
    <name type="scientific">Colletotrichum graminicola (strain M1.001 / M2 / FGSC 10212)</name>
    <name type="common">Maize anthracnose fungus</name>
    <name type="synonym">Glomerella graminicola</name>
    <dbReference type="NCBI Taxonomy" id="645133"/>
    <lineage>
        <taxon>Eukaryota</taxon>
        <taxon>Fungi</taxon>
        <taxon>Dikarya</taxon>
        <taxon>Ascomycota</taxon>
        <taxon>Pezizomycotina</taxon>
        <taxon>Sordariomycetes</taxon>
        <taxon>Hypocreomycetidae</taxon>
        <taxon>Glomerellales</taxon>
        <taxon>Glomerellaceae</taxon>
        <taxon>Colletotrichum</taxon>
        <taxon>Colletotrichum graminicola species complex</taxon>
    </lineage>
</organism>
<dbReference type="RefSeq" id="XP_008094987.1">
    <property type="nucleotide sequence ID" value="XM_008096796.1"/>
</dbReference>
<proteinExistence type="predicted"/>
<sequence>MSTHSASAIDQQPKALSFRLVPERSEDRQFDELGRKSTLSSRLKAVLPSRRAEKASKGEKTLEERRLVQLERRTLKESGDYLGVTGINPTTGELDVLTPSTTSFSSASLAIDQKLDSHKKTKTKTTNSRRGAAVLTEEVTQKLQHLEEQRFSRKDQEKEAIRQAQRNVRWQRHRQQWSSAKGPILSPIAQSIKSISTRGSEAKDQGQELPKVQEVQHFHQTDMSHTNPMSHLPKYLISEDDGADSSNTVIRTPQRRRSSFVTPEFDGKLGNGNYSVPAGVVKPAKNTIAGSPQVQITPSSPISEQIALGGSASDRPQVMRQAMQARQEFKVLASTEVMEGQPLRMTCHFMGERRSKLNVQNAVGNCGPRHTVTTSPSESLLMFQSPSVALDTWIEESKTKHPFSKLMSDSLKEINELSSLVNKPCMNQWMSPGAAESQESLPCFGAQGEKKDPMARHATTPITTTIGSDQVLFPLSPWQSQLEKKCSESWSLLQNRHISRRYDDQMSTSTEDISTESVHQLANVKRRTENLVPKGSLTAATRFQEAAIQKGVRKSFVKNFPGKELVEDETDNLVTSHTSTSTSPLNTREKTTQWDQSEAVSLEAARAAVANSGSKMAQTRKRSLPGREEFRALPLSLRKPHADYVPFRRLRSSFNSMRHLGKSQQKLMEAAEMNSGQSSELCSVGTRGSVNRQTTRTTSKALPSTRHARSKAGYSMSSAPASKGSEGGGIESRLRRETFNKHVLKCATDGKQMMGMLARWYWTVISPCFDPTSPARKRLDGNKSTWGDFVLFLFALGSGFTLLAAAVRIAQGIALLLGMVHIILVGLIAILGS</sequence>
<dbReference type="Proteomes" id="UP000008782">
    <property type="component" value="Unassembled WGS sequence"/>
</dbReference>
<dbReference type="GeneID" id="24411476"/>
<dbReference type="OrthoDB" id="3439820at2759"/>
<protein>
    <submittedName>
        <fullName evidence="3">Uncharacterized protein</fullName>
    </submittedName>
</protein>
<reference evidence="4" key="1">
    <citation type="journal article" date="2012" name="Nat. Genet.">
        <title>Lifestyle transitions in plant pathogenic Colletotrichum fungi deciphered by genome and transcriptome analyses.</title>
        <authorList>
            <person name="O'Connell R.J."/>
            <person name="Thon M.R."/>
            <person name="Hacquard S."/>
            <person name="Amyotte S.G."/>
            <person name="Kleemann J."/>
            <person name="Torres M.F."/>
            <person name="Damm U."/>
            <person name="Buiate E.A."/>
            <person name="Epstein L."/>
            <person name="Alkan N."/>
            <person name="Altmueller J."/>
            <person name="Alvarado-Balderrama L."/>
            <person name="Bauser C.A."/>
            <person name="Becker C."/>
            <person name="Birren B.W."/>
            <person name="Chen Z."/>
            <person name="Choi J."/>
            <person name="Crouch J.A."/>
            <person name="Duvick J.P."/>
            <person name="Farman M.A."/>
            <person name="Gan P."/>
            <person name="Heiman D."/>
            <person name="Henrissat B."/>
            <person name="Howard R.J."/>
            <person name="Kabbage M."/>
            <person name="Koch C."/>
            <person name="Kracher B."/>
            <person name="Kubo Y."/>
            <person name="Law A.D."/>
            <person name="Lebrun M.-H."/>
            <person name="Lee Y.-H."/>
            <person name="Miyara I."/>
            <person name="Moore N."/>
            <person name="Neumann U."/>
            <person name="Nordstroem K."/>
            <person name="Panaccione D.G."/>
            <person name="Panstruga R."/>
            <person name="Place M."/>
            <person name="Proctor R.H."/>
            <person name="Prusky D."/>
            <person name="Rech G."/>
            <person name="Reinhardt R."/>
            <person name="Rollins J.A."/>
            <person name="Rounsley S."/>
            <person name="Schardl C.L."/>
            <person name="Schwartz D.C."/>
            <person name="Shenoy N."/>
            <person name="Shirasu K."/>
            <person name="Sikhakolli U.R."/>
            <person name="Stueber K."/>
            <person name="Sukno S.A."/>
            <person name="Sweigard J.A."/>
            <person name="Takano Y."/>
            <person name="Takahara H."/>
            <person name="Trail F."/>
            <person name="van der Does H.C."/>
            <person name="Voll L.M."/>
            <person name="Will I."/>
            <person name="Young S."/>
            <person name="Zeng Q."/>
            <person name="Zhang J."/>
            <person name="Zhou S."/>
            <person name="Dickman M.B."/>
            <person name="Schulze-Lefert P."/>
            <person name="Ver Loren van Themaat E."/>
            <person name="Ma L.-J."/>
            <person name="Vaillancourt L.J."/>
        </authorList>
    </citation>
    <scope>NUCLEOTIDE SEQUENCE [LARGE SCALE GENOMIC DNA]</scope>
    <source>
        <strain evidence="4">M1.001 / M2 / FGSC 10212</strain>
    </source>
</reference>
<dbReference type="VEuPathDB" id="FungiDB:GLRG_06111"/>
<dbReference type="EMBL" id="GG697352">
    <property type="protein sequence ID" value="EFQ30967.1"/>
    <property type="molecule type" value="Genomic_DNA"/>
</dbReference>
<keyword evidence="4" id="KW-1185">Reference proteome</keyword>
<feature type="compositionally biased region" description="Polar residues" evidence="1">
    <location>
        <begin position="677"/>
        <end position="702"/>
    </location>
</feature>
<dbReference type="STRING" id="645133.E3QJC9"/>
<name>E3QJC9_COLGM</name>
<keyword evidence="2" id="KW-1133">Transmembrane helix</keyword>
<feature type="transmembrane region" description="Helical" evidence="2">
    <location>
        <begin position="813"/>
        <end position="832"/>
    </location>
</feature>
<keyword evidence="2" id="KW-0472">Membrane</keyword>
<dbReference type="AlphaFoldDB" id="E3QJC9"/>
<feature type="compositionally biased region" description="Polar residues" evidence="1">
    <location>
        <begin position="1"/>
        <end position="10"/>
    </location>
</feature>